<organism evidence="5 6">
    <name type="scientific">Aspergillus cavernicola</name>
    <dbReference type="NCBI Taxonomy" id="176166"/>
    <lineage>
        <taxon>Eukaryota</taxon>
        <taxon>Fungi</taxon>
        <taxon>Dikarya</taxon>
        <taxon>Ascomycota</taxon>
        <taxon>Pezizomycotina</taxon>
        <taxon>Eurotiomycetes</taxon>
        <taxon>Eurotiomycetidae</taxon>
        <taxon>Eurotiales</taxon>
        <taxon>Aspergillaceae</taxon>
        <taxon>Aspergillus</taxon>
        <taxon>Aspergillus subgen. Nidulantes</taxon>
    </lineage>
</organism>
<dbReference type="Pfam" id="PF01494">
    <property type="entry name" value="FAD_binding_3"/>
    <property type="match status" value="1"/>
</dbReference>
<dbReference type="Pfam" id="PF21274">
    <property type="entry name" value="Rng_hyd_C"/>
    <property type="match status" value="1"/>
</dbReference>
<dbReference type="Proteomes" id="UP001610335">
    <property type="component" value="Unassembled WGS sequence"/>
</dbReference>
<proteinExistence type="predicted"/>
<evidence type="ECO:0000313" key="6">
    <source>
        <dbReference type="Proteomes" id="UP001610335"/>
    </source>
</evidence>
<dbReference type="SUPFAM" id="SSF51905">
    <property type="entry name" value="FAD/NAD(P)-binding domain"/>
    <property type="match status" value="1"/>
</dbReference>
<evidence type="ECO:0000259" key="4">
    <source>
        <dbReference type="Pfam" id="PF01494"/>
    </source>
</evidence>
<comment type="caution">
    <text evidence="5">The sequence shown here is derived from an EMBL/GenBank/DDBJ whole genome shotgun (WGS) entry which is preliminary data.</text>
</comment>
<dbReference type="EMBL" id="JBFXLS010000029">
    <property type="protein sequence ID" value="KAL2826601.1"/>
    <property type="molecule type" value="Genomic_DNA"/>
</dbReference>
<dbReference type="PRINTS" id="PR00420">
    <property type="entry name" value="RNGMNOXGNASE"/>
</dbReference>
<dbReference type="Gene3D" id="3.50.50.60">
    <property type="entry name" value="FAD/NAD(P)-binding domain"/>
    <property type="match status" value="1"/>
</dbReference>
<feature type="domain" description="FAD-binding" evidence="4">
    <location>
        <begin position="3"/>
        <end position="323"/>
    </location>
</feature>
<sequence length="541" mass="60628">MDLTNPRSMELLRRLGLADAYRAQDGAVSAHTGFDSIFVTGLGCRGKMLGSWRVPSVDDQRAESRDVNDGSFAVEPGQRCSQIVFERFMRGVVLGRGNVEVRTGWRYIGHVEDGDGVSATFVDGAGQERTVFGRYLVGCDGGSSRVRKEAGIRMVGGQVPARFYLVHFRSTQLAKELQFGRFWHAFPTGSGFVIDQDGKDTFTAHYPLQESENNTALDPREVIHKVLGGRNGPWPINVDEVLVHSEWQPNFSVAETYSTETGRVLLAGDAAHRSPPHGGYGLNSGIVDAVDLSWRLAAVIKGYGGELLLKIYGLERRPMMIRALLRSHRHLMEHIALAEIYQQNWDIFNNDCAMGEVVRALMAKHIAASGPDTLDRGIELDLRYDYSPYVYPDGTPALAWDVKRYQPSTRPGSRAPHVFLKDGTSTYDLFGEEWTLMQFAQSDKDAAKVNTFLEAAKQLGFPLKHVLLQEEDHVRRIWERDLVLVRPDTHVAWRGNEAPDQREADQVLAVVSGRMVFPGYTESANNEEEDRFLRTNMDRTQ</sequence>
<reference evidence="5 6" key="1">
    <citation type="submission" date="2024-07" db="EMBL/GenBank/DDBJ databases">
        <title>Section-level genome sequencing and comparative genomics of Aspergillus sections Usti and Cavernicolus.</title>
        <authorList>
            <consortium name="Lawrence Berkeley National Laboratory"/>
            <person name="Nybo J.L."/>
            <person name="Vesth T.C."/>
            <person name="Theobald S."/>
            <person name="Frisvad J.C."/>
            <person name="Larsen T.O."/>
            <person name="Kjaerboelling I."/>
            <person name="Rothschild-Mancinelli K."/>
            <person name="Lyhne E.K."/>
            <person name="Kogle M.E."/>
            <person name="Barry K."/>
            <person name="Clum A."/>
            <person name="Na H."/>
            <person name="Ledsgaard L."/>
            <person name="Lin J."/>
            <person name="Lipzen A."/>
            <person name="Kuo A."/>
            <person name="Riley R."/>
            <person name="Mondo S."/>
            <person name="LaButti K."/>
            <person name="Haridas S."/>
            <person name="Pangalinan J."/>
            <person name="Salamov A.A."/>
            <person name="Simmons B.A."/>
            <person name="Magnuson J.K."/>
            <person name="Chen J."/>
            <person name="Drula E."/>
            <person name="Henrissat B."/>
            <person name="Wiebenga A."/>
            <person name="Lubbers R.J."/>
            <person name="Gomes A.C."/>
            <person name="Makela M.R."/>
            <person name="Stajich J."/>
            <person name="Grigoriev I.V."/>
            <person name="Mortensen U.H."/>
            <person name="De vries R.P."/>
            <person name="Baker S.E."/>
            <person name="Andersen M.R."/>
        </authorList>
    </citation>
    <scope>NUCLEOTIDE SEQUENCE [LARGE SCALE GENOMIC DNA]</scope>
    <source>
        <strain evidence="5 6">CBS 600.67</strain>
    </source>
</reference>
<evidence type="ECO:0000313" key="5">
    <source>
        <dbReference type="EMBL" id="KAL2826601.1"/>
    </source>
</evidence>
<dbReference type="Gene3D" id="3.30.9.10">
    <property type="entry name" value="D-Amino Acid Oxidase, subunit A, domain 2"/>
    <property type="match status" value="1"/>
</dbReference>
<keyword evidence="1" id="KW-0285">Flavoprotein</keyword>
<dbReference type="PANTHER" id="PTHR43004:SF21">
    <property type="entry name" value="FAD-BINDING DOMAIN-CONTAINING PROTEIN-RELATED"/>
    <property type="match status" value="1"/>
</dbReference>
<evidence type="ECO:0000256" key="2">
    <source>
        <dbReference type="ARBA" id="ARBA00022827"/>
    </source>
</evidence>
<dbReference type="InterPro" id="IPR050641">
    <property type="entry name" value="RIFMO-like"/>
</dbReference>
<accession>A0ABR4IFT7</accession>
<evidence type="ECO:0000256" key="1">
    <source>
        <dbReference type="ARBA" id="ARBA00022630"/>
    </source>
</evidence>
<protein>
    <submittedName>
        <fullName evidence="5">FAD binding domain-containing protein</fullName>
    </submittedName>
</protein>
<evidence type="ECO:0000256" key="3">
    <source>
        <dbReference type="ARBA" id="ARBA00023002"/>
    </source>
</evidence>
<keyword evidence="3" id="KW-0560">Oxidoreductase</keyword>
<dbReference type="PANTHER" id="PTHR43004">
    <property type="entry name" value="TRK SYSTEM POTASSIUM UPTAKE PROTEIN"/>
    <property type="match status" value="1"/>
</dbReference>
<keyword evidence="6" id="KW-1185">Reference proteome</keyword>
<gene>
    <name evidence="5" type="ORF">BDW59DRAFT_171713</name>
</gene>
<dbReference type="InterPro" id="IPR036188">
    <property type="entry name" value="FAD/NAD-bd_sf"/>
</dbReference>
<name>A0ABR4IFT7_9EURO</name>
<dbReference type="Gene3D" id="3.40.30.120">
    <property type="match status" value="1"/>
</dbReference>
<keyword evidence="2" id="KW-0274">FAD</keyword>
<dbReference type="InterPro" id="IPR002938">
    <property type="entry name" value="FAD-bd"/>
</dbReference>